<organism evidence="3 4">
    <name type="scientific">Falsibacillus pallidus</name>
    <dbReference type="NCBI Taxonomy" id="493781"/>
    <lineage>
        <taxon>Bacteria</taxon>
        <taxon>Bacillati</taxon>
        <taxon>Bacillota</taxon>
        <taxon>Bacilli</taxon>
        <taxon>Bacillales</taxon>
        <taxon>Bacillaceae</taxon>
        <taxon>Falsibacillus</taxon>
    </lineage>
</organism>
<keyword evidence="1" id="KW-0802">TPR repeat</keyword>
<dbReference type="SMART" id="SM00530">
    <property type="entry name" value="HTH_XRE"/>
    <property type="match status" value="1"/>
</dbReference>
<evidence type="ECO:0000313" key="4">
    <source>
        <dbReference type="Proteomes" id="UP000255326"/>
    </source>
</evidence>
<dbReference type="InterPro" id="IPR011990">
    <property type="entry name" value="TPR-like_helical_dom_sf"/>
</dbReference>
<dbReference type="InterPro" id="IPR019734">
    <property type="entry name" value="TPR_rpt"/>
</dbReference>
<gene>
    <name evidence="3" type="ORF">DFR59_11265</name>
</gene>
<reference evidence="3 4" key="1">
    <citation type="submission" date="2018-07" db="EMBL/GenBank/DDBJ databases">
        <title>Genomic Encyclopedia of Type Strains, Phase IV (KMG-IV): sequencing the most valuable type-strain genomes for metagenomic binning, comparative biology and taxonomic classification.</title>
        <authorList>
            <person name="Goeker M."/>
        </authorList>
    </citation>
    <scope>NUCLEOTIDE SEQUENCE [LARGE SCALE GENOMIC DNA]</scope>
    <source>
        <strain evidence="3 4">DSM 25281</strain>
    </source>
</reference>
<accession>A0A370GAR8</accession>
<evidence type="ECO:0000256" key="1">
    <source>
        <dbReference type="PROSITE-ProRule" id="PRU00339"/>
    </source>
</evidence>
<dbReference type="PANTHER" id="PTHR37038:SF14">
    <property type="entry name" value="TRANSCRIPTIONAL ACTIVATOR"/>
    <property type="match status" value="1"/>
</dbReference>
<dbReference type="InterPro" id="IPR001387">
    <property type="entry name" value="Cro/C1-type_HTH"/>
</dbReference>
<dbReference type="InterPro" id="IPR053163">
    <property type="entry name" value="HTH-type_regulator_Rgg"/>
</dbReference>
<dbReference type="InterPro" id="IPR041315">
    <property type="entry name" value="PlcR_TPR"/>
</dbReference>
<comment type="caution">
    <text evidence="3">The sequence shown here is derived from an EMBL/GenBank/DDBJ whole genome shotgun (WGS) entry which is preliminary data.</text>
</comment>
<proteinExistence type="predicted"/>
<dbReference type="PANTHER" id="PTHR37038">
    <property type="entry name" value="TRANSCRIPTIONAL REGULATOR-RELATED"/>
    <property type="match status" value="1"/>
</dbReference>
<feature type="domain" description="HTH cro/C1-type" evidence="2">
    <location>
        <begin position="10"/>
        <end position="63"/>
    </location>
</feature>
<evidence type="ECO:0000259" key="2">
    <source>
        <dbReference type="PROSITE" id="PS50943"/>
    </source>
</evidence>
<dbReference type="PROSITE" id="PS50005">
    <property type="entry name" value="TPR"/>
    <property type="match status" value="1"/>
</dbReference>
<keyword evidence="4" id="KW-1185">Reference proteome</keyword>
<sequence length="296" mass="34711">MDFSVIGKKIRELRKLMGLSQEELAEGICTQAQISKIEKGDVYPYASTLYLIAQRLGLDVNYFFDIGTTPRIDYVQEVEEVLGSARRRMSYSEMLEIVKSEEKNPLFTQNKKNQQLLLWHKGIAAYILNKKNRDWSISCLKDAISMTQSSEKVFSEREIEIYLSLGTIYSEEGDFDAALNIYKLAKEHLELLPYVKDVSIKPKLFYNIARAYTRQERFEESIEHCKEAINYCIKKDNLYCLGELHYHLGYNYELENKIMLAIKYFEKALFIFKLQKDEKYIAFISDKIDKLKVVKE</sequence>
<dbReference type="Gene3D" id="1.25.40.10">
    <property type="entry name" value="Tetratricopeptide repeat domain"/>
    <property type="match status" value="1"/>
</dbReference>
<evidence type="ECO:0000313" key="3">
    <source>
        <dbReference type="EMBL" id="RDI40149.1"/>
    </source>
</evidence>
<dbReference type="SUPFAM" id="SSF48452">
    <property type="entry name" value="TPR-like"/>
    <property type="match status" value="1"/>
</dbReference>
<dbReference type="SUPFAM" id="SSF47413">
    <property type="entry name" value="lambda repressor-like DNA-binding domains"/>
    <property type="match status" value="1"/>
</dbReference>
<dbReference type="EMBL" id="QQAY01000012">
    <property type="protein sequence ID" value="RDI40149.1"/>
    <property type="molecule type" value="Genomic_DNA"/>
</dbReference>
<dbReference type="InterPro" id="IPR010982">
    <property type="entry name" value="Lambda_DNA-bd_dom_sf"/>
</dbReference>
<dbReference type="GO" id="GO:0003677">
    <property type="term" value="F:DNA binding"/>
    <property type="evidence" value="ECO:0007669"/>
    <property type="project" value="InterPro"/>
</dbReference>
<dbReference type="RefSeq" id="WP_114746537.1">
    <property type="nucleotide sequence ID" value="NZ_QQAY01000012.1"/>
</dbReference>
<dbReference type="Pfam" id="PF01381">
    <property type="entry name" value="HTH_3"/>
    <property type="match status" value="1"/>
</dbReference>
<dbReference type="PROSITE" id="PS50943">
    <property type="entry name" value="HTH_CROC1"/>
    <property type="match status" value="1"/>
</dbReference>
<dbReference type="Proteomes" id="UP000255326">
    <property type="component" value="Unassembled WGS sequence"/>
</dbReference>
<dbReference type="OrthoDB" id="1150409at2"/>
<dbReference type="Pfam" id="PF18768">
    <property type="entry name" value="RNPP_C"/>
    <property type="match status" value="1"/>
</dbReference>
<feature type="repeat" description="TPR" evidence="1">
    <location>
        <begin position="159"/>
        <end position="192"/>
    </location>
</feature>
<protein>
    <submittedName>
        <fullName evidence="3">Tetratricopeptide repeat protein</fullName>
    </submittedName>
</protein>
<name>A0A370GAR8_9BACI</name>
<dbReference type="CDD" id="cd00093">
    <property type="entry name" value="HTH_XRE"/>
    <property type="match status" value="1"/>
</dbReference>
<dbReference type="AlphaFoldDB" id="A0A370GAR8"/>
<dbReference type="SMART" id="SM00028">
    <property type="entry name" value="TPR"/>
    <property type="match status" value="3"/>
</dbReference>